<keyword evidence="3" id="KW-1185">Reference proteome</keyword>
<proteinExistence type="predicted"/>
<dbReference type="OrthoDB" id="7840314at2"/>
<evidence type="ECO:0000313" key="3">
    <source>
        <dbReference type="Proteomes" id="UP000193061"/>
    </source>
</evidence>
<dbReference type="EMBL" id="FWFX01000012">
    <property type="protein sequence ID" value="SLN64028.1"/>
    <property type="molecule type" value="Genomic_DNA"/>
</dbReference>
<accession>A0A1X6ZXM5</accession>
<name>A0A1X6ZXM5_9RHOB</name>
<evidence type="ECO:0000256" key="1">
    <source>
        <dbReference type="SAM" id="MobiDB-lite"/>
    </source>
</evidence>
<dbReference type="AlphaFoldDB" id="A0A1X6ZXM5"/>
<reference evidence="2 3" key="1">
    <citation type="submission" date="2017-03" db="EMBL/GenBank/DDBJ databases">
        <authorList>
            <person name="Afonso C.L."/>
            <person name="Miller P.J."/>
            <person name="Scott M.A."/>
            <person name="Spackman E."/>
            <person name="Goraichik I."/>
            <person name="Dimitrov K.M."/>
            <person name="Suarez D.L."/>
            <person name="Swayne D.E."/>
        </authorList>
    </citation>
    <scope>NUCLEOTIDE SEQUENCE [LARGE SCALE GENOMIC DNA]</scope>
    <source>
        <strain evidence="2 3">CECT 7450</strain>
    </source>
</reference>
<gene>
    <name evidence="2" type="ORF">ROA7450_03372</name>
</gene>
<feature type="region of interest" description="Disordered" evidence="1">
    <location>
        <begin position="1"/>
        <end position="21"/>
    </location>
</feature>
<evidence type="ECO:0000313" key="2">
    <source>
        <dbReference type="EMBL" id="SLN64028.1"/>
    </source>
</evidence>
<sequence>MTDWASMILGDTPQQPAQGAQPYDYASEILDGKPPQPVSKPVEGKEVIATTEDGGQVFKLSNGQLAFKSPGYATNDQERIAEIMKGAKPVDLVQRDVDQERIAANPVAARVQEFNQGAPLVGEWLDEAVGMVSPEAAKNMNLMSDAMERQHPVQSAALNIAGGITTAAPLAVAGGGTKATDFVAKGANTLTRGARAGMIAAPAGAVEGAASFAGRADEGERLGEAGKGALVGGGLGLGLGPIASMLGEGVTTMAKKIKRLDIHTIADEFGVSVPAARAVKQALMNDDLGAASARLTQLGDDAMLADAGPATQALLDAASKTGGKALKVARDAATERSDAIGKRLPRKLDMILGKPQGIKETAKGISQATAPARQKAFDTAFNSPIDYSAKAGRDIEAVLERVPPKTLQKAVSEANEAMIEKGQRNQQILAEIGDDGAVAFKPMPNTRQLHEIKMALDTIGREAVDQFGRPNAQGTRARRLAGGLRDALKKAVPTYTRALKIGGDKIQQDEGLALGKDLLFKRTTVEDVRDFLKSGTSVESRNAMKIGLRNSIEETLSNVRRTISDPDVDGREAMQLVKEISSRANQAKVKMVLGEGKANHLLTELDRTATALQLRGAISRNSDTAIRQSIQGQVTEEATPGVVKRTLGKGGNPFEAAKQVTESIAGIDPRTMNAQEKAIFDEIAQALVGKKDKEAREALFAVRRALSGQPIKDEQAQLIGRVVAGSGGLALYQQGKRALASQ</sequence>
<organism evidence="2 3">
    <name type="scientific">Roseovarius albus</name>
    <dbReference type="NCBI Taxonomy" id="1247867"/>
    <lineage>
        <taxon>Bacteria</taxon>
        <taxon>Pseudomonadati</taxon>
        <taxon>Pseudomonadota</taxon>
        <taxon>Alphaproteobacteria</taxon>
        <taxon>Rhodobacterales</taxon>
        <taxon>Roseobacteraceae</taxon>
        <taxon>Roseovarius</taxon>
    </lineage>
</organism>
<protein>
    <submittedName>
        <fullName evidence="2">Uncharacterized protein</fullName>
    </submittedName>
</protein>
<dbReference type="Proteomes" id="UP000193061">
    <property type="component" value="Unassembled WGS sequence"/>
</dbReference>
<dbReference type="RefSeq" id="WP_085807050.1">
    <property type="nucleotide sequence ID" value="NZ_FWFX01000012.1"/>
</dbReference>